<sequence>MKKHLVMKWVFYICIASFFVNGMIYLATKSNDSLISLLSATGLGLIMGIGALLTRKSN</sequence>
<evidence type="ECO:0000256" key="1">
    <source>
        <dbReference type="SAM" id="Phobius"/>
    </source>
</evidence>
<accession>A0A7X2Z250</accession>
<protein>
    <submittedName>
        <fullName evidence="2">Uncharacterized protein</fullName>
    </submittedName>
</protein>
<proteinExistence type="predicted"/>
<feature type="transmembrane region" description="Helical" evidence="1">
    <location>
        <begin position="9"/>
        <end position="28"/>
    </location>
</feature>
<keyword evidence="1" id="KW-1133">Transmembrane helix</keyword>
<comment type="caution">
    <text evidence="2">The sequence shown here is derived from an EMBL/GenBank/DDBJ whole genome shotgun (WGS) entry which is preliminary data.</text>
</comment>
<gene>
    <name evidence="2" type="ORF">GNP95_14510</name>
</gene>
<keyword evidence="1" id="KW-0472">Membrane</keyword>
<dbReference type="OrthoDB" id="2666869at2"/>
<dbReference type="RefSeq" id="WP_155611602.1">
    <property type="nucleotide sequence ID" value="NZ_WNZW01000005.1"/>
</dbReference>
<reference evidence="2 3" key="1">
    <citation type="submission" date="2019-11" db="EMBL/GenBank/DDBJ databases">
        <title>Draft genome sequences of five Paenibacillus species of dairy origin.</title>
        <authorList>
            <person name="Olajide A.M."/>
            <person name="Chen S."/>
            <person name="Lapointe G."/>
        </authorList>
    </citation>
    <scope>NUCLEOTIDE SEQUENCE [LARGE SCALE GENOMIC DNA]</scope>
    <source>
        <strain evidence="2 3">12CR55</strain>
    </source>
</reference>
<feature type="transmembrane region" description="Helical" evidence="1">
    <location>
        <begin position="34"/>
        <end position="53"/>
    </location>
</feature>
<evidence type="ECO:0000313" key="3">
    <source>
        <dbReference type="Proteomes" id="UP000447876"/>
    </source>
</evidence>
<evidence type="ECO:0000313" key="2">
    <source>
        <dbReference type="EMBL" id="MUG46202.1"/>
    </source>
</evidence>
<dbReference type="EMBL" id="WNZW01000005">
    <property type="protein sequence ID" value="MUG46202.1"/>
    <property type="molecule type" value="Genomic_DNA"/>
</dbReference>
<dbReference type="Proteomes" id="UP000447876">
    <property type="component" value="Unassembled WGS sequence"/>
</dbReference>
<keyword evidence="1" id="KW-0812">Transmembrane</keyword>
<organism evidence="2 3">
    <name type="scientific">Paenibacillus woosongensis</name>
    <dbReference type="NCBI Taxonomy" id="307580"/>
    <lineage>
        <taxon>Bacteria</taxon>
        <taxon>Bacillati</taxon>
        <taxon>Bacillota</taxon>
        <taxon>Bacilli</taxon>
        <taxon>Bacillales</taxon>
        <taxon>Paenibacillaceae</taxon>
        <taxon>Paenibacillus</taxon>
    </lineage>
</organism>
<name>A0A7X2Z250_9BACL</name>
<dbReference type="AlphaFoldDB" id="A0A7X2Z250"/>